<name>B8HWD1_CYAP4</name>
<evidence type="ECO:0000313" key="2">
    <source>
        <dbReference type="EMBL" id="ACL44710.1"/>
    </source>
</evidence>
<protein>
    <submittedName>
        <fullName evidence="2">Uncharacterized protein</fullName>
    </submittedName>
</protein>
<proteinExistence type="predicted"/>
<organism evidence="2">
    <name type="scientific">Cyanothece sp. (strain PCC 7425 / ATCC 29141)</name>
    <dbReference type="NCBI Taxonomy" id="395961"/>
    <lineage>
        <taxon>Bacteria</taxon>
        <taxon>Bacillati</taxon>
        <taxon>Cyanobacteriota</taxon>
        <taxon>Cyanophyceae</taxon>
        <taxon>Gomontiellales</taxon>
        <taxon>Cyanothecaceae</taxon>
        <taxon>Cyanothece</taxon>
    </lineage>
</organism>
<dbReference type="KEGG" id="cyn:Cyan7425_2352"/>
<dbReference type="OrthoDB" id="517257at2"/>
<dbReference type="eggNOG" id="ENOG5032U0G">
    <property type="taxonomic scope" value="Bacteria"/>
</dbReference>
<dbReference type="EMBL" id="CP001344">
    <property type="protein sequence ID" value="ACL44710.1"/>
    <property type="molecule type" value="Genomic_DNA"/>
</dbReference>
<sequence length="126" mass="13513">MYYLSEPPYFLLVAGLLAGLLAGKAFEVTLKELVSEWARTRSTRALSNLQGTPLGIPFIGISGGVWVFLASGLIIFGFPTVLSYLISLILTIATAALIWSQLGKLLVLLERGGSQAIDLDALDTKD</sequence>
<dbReference type="HOGENOM" id="CLU_152016_1_0_3"/>
<reference evidence="2" key="1">
    <citation type="submission" date="2009-01" db="EMBL/GenBank/DDBJ databases">
        <title>Complete sequence of chromosome Cyanothece sp. PCC 7425.</title>
        <authorList>
            <consortium name="US DOE Joint Genome Institute"/>
            <person name="Lucas S."/>
            <person name="Copeland A."/>
            <person name="Lapidus A."/>
            <person name="Glavina del Rio T."/>
            <person name="Dalin E."/>
            <person name="Tice H."/>
            <person name="Bruce D."/>
            <person name="Goodwin L."/>
            <person name="Pitluck S."/>
            <person name="Sims D."/>
            <person name="Meineke L."/>
            <person name="Brettin T."/>
            <person name="Detter J.C."/>
            <person name="Han C."/>
            <person name="Larimer F."/>
            <person name="Land M."/>
            <person name="Hauser L."/>
            <person name="Kyrpides N."/>
            <person name="Ovchinnikova G."/>
            <person name="Liberton M."/>
            <person name="Stoeckel J."/>
            <person name="Banerjee A."/>
            <person name="Singh A."/>
            <person name="Page L."/>
            <person name="Sato H."/>
            <person name="Zhao L."/>
            <person name="Sherman L."/>
            <person name="Pakrasi H."/>
            <person name="Richardson P."/>
        </authorList>
    </citation>
    <scope>NUCLEOTIDE SEQUENCE</scope>
    <source>
        <strain evidence="2">PCC 7425</strain>
    </source>
</reference>
<dbReference type="STRING" id="395961.Cyan7425_2352"/>
<feature type="transmembrane region" description="Helical" evidence="1">
    <location>
        <begin position="54"/>
        <end position="75"/>
    </location>
</feature>
<keyword evidence="1" id="KW-0812">Transmembrane</keyword>
<keyword evidence="1" id="KW-0472">Membrane</keyword>
<accession>B8HWD1</accession>
<gene>
    <name evidence="2" type="ordered locus">Cyan7425_2352</name>
</gene>
<feature type="transmembrane region" description="Helical" evidence="1">
    <location>
        <begin position="82"/>
        <end position="102"/>
    </location>
</feature>
<evidence type="ECO:0000256" key="1">
    <source>
        <dbReference type="SAM" id="Phobius"/>
    </source>
</evidence>
<dbReference type="AlphaFoldDB" id="B8HWD1"/>
<keyword evidence="1" id="KW-1133">Transmembrane helix</keyword>